<proteinExistence type="predicted"/>
<feature type="compositionally biased region" description="Basic residues" evidence="1">
    <location>
        <begin position="37"/>
        <end position="47"/>
    </location>
</feature>
<dbReference type="AlphaFoldDB" id="A0AAV3RML8"/>
<name>A0AAV3RML8_LITER</name>
<feature type="region of interest" description="Disordered" evidence="1">
    <location>
        <begin position="29"/>
        <end position="59"/>
    </location>
</feature>
<comment type="caution">
    <text evidence="2">The sequence shown here is derived from an EMBL/GenBank/DDBJ whole genome shotgun (WGS) entry which is preliminary data.</text>
</comment>
<dbReference type="PANTHER" id="PTHR36048:SF1">
    <property type="entry name" value="RIBOSOME MATURATION FACTOR"/>
    <property type="match status" value="1"/>
</dbReference>
<evidence type="ECO:0000313" key="3">
    <source>
        <dbReference type="Proteomes" id="UP001454036"/>
    </source>
</evidence>
<reference evidence="2 3" key="1">
    <citation type="submission" date="2024-01" db="EMBL/GenBank/DDBJ databases">
        <title>The complete chloroplast genome sequence of Lithospermum erythrorhizon: insights into the phylogenetic relationship among Boraginaceae species and the maternal lineages of purple gromwells.</title>
        <authorList>
            <person name="Okada T."/>
            <person name="Watanabe K."/>
        </authorList>
    </citation>
    <scope>NUCLEOTIDE SEQUENCE [LARGE SCALE GENOMIC DNA]</scope>
</reference>
<organism evidence="2 3">
    <name type="scientific">Lithospermum erythrorhizon</name>
    <name type="common">Purple gromwell</name>
    <name type="synonym">Lithospermum officinale var. erythrorhizon</name>
    <dbReference type="NCBI Taxonomy" id="34254"/>
    <lineage>
        <taxon>Eukaryota</taxon>
        <taxon>Viridiplantae</taxon>
        <taxon>Streptophyta</taxon>
        <taxon>Embryophyta</taxon>
        <taxon>Tracheophyta</taxon>
        <taxon>Spermatophyta</taxon>
        <taxon>Magnoliopsida</taxon>
        <taxon>eudicotyledons</taxon>
        <taxon>Gunneridae</taxon>
        <taxon>Pentapetalae</taxon>
        <taxon>asterids</taxon>
        <taxon>lamiids</taxon>
        <taxon>Boraginales</taxon>
        <taxon>Boraginaceae</taxon>
        <taxon>Boraginoideae</taxon>
        <taxon>Lithospermeae</taxon>
        <taxon>Lithospermum</taxon>
    </lineage>
</organism>
<feature type="region of interest" description="Disordered" evidence="1">
    <location>
        <begin position="171"/>
        <end position="199"/>
    </location>
</feature>
<dbReference type="PANTHER" id="PTHR36048">
    <property type="entry name" value="RIBOSOME MATURATION FACTOR"/>
    <property type="match status" value="1"/>
</dbReference>
<dbReference type="Proteomes" id="UP001454036">
    <property type="component" value="Unassembled WGS sequence"/>
</dbReference>
<sequence length="199" mass="22689">MAAKPLSPEALALTEKKMNMTLDDIINMAKTNENKGRKQRVWNRNRKSSNNSSQDKNANVQRFMNTRVSMRQGALAERRTNFQSNQLPLATEAAKKAVFAPMHNKAFNQRRVVNVNKLRVAPPPPQKKFANGGGFMRKQNFQHQAKPALVWQKPQTLDSLFANMKEQRLKSLPQQNNGPRRNGGGHPSIVPWARRHFNI</sequence>
<accession>A0AAV3RML8</accession>
<protein>
    <submittedName>
        <fullName evidence="2">Uncharacterized protein</fullName>
    </submittedName>
</protein>
<keyword evidence="3" id="KW-1185">Reference proteome</keyword>
<dbReference type="EMBL" id="BAABME010010886">
    <property type="protein sequence ID" value="GAA0182766.1"/>
    <property type="molecule type" value="Genomic_DNA"/>
</dbReference>
<gene>
    <name evidence="2" type="ORF">LIER_30421</name>
</gene>
<evidence type="ECO:0000256" key="1">
    <source>
        <dbReference type="SAM" id="MobiDB-lite"/>
    </source>
</evidence>
<evidence type="ECO:0000313" key="2">
    <source>
        <dbReference type="EMBL" id="GAA0182766.1"/>
    </source>
</evidence>